<reference evidence="1" key="1">
    <citation type="journal article" date="2023" name="Mol. Biol. Evol.">
        <title>Third-Generation Sequencing Reveals the Adaptive Role of the Epigenome in Three Deep-Sea Polychaetes.</title>
        <authorList>
            <person name="Perez M."/>
            <person name="Aroh O."/>
            <person name="Sun Y."/>
            <person name="Lan Y."/>
            <person name="Juniper S.K."/>
            <person name="Young C.R."/>
            <person name="Angers B."/>
            <person name="Qian P.Y."/>
        </authorList>
    </citation>
    <scope>NUCLEOTIDE SEQUENCE</scope>
    <source>
        <strain evidence="1">P08H-3</strain>
    </source>
</reference>
<name>A0AAD9JE26_9ANNE</name>
<accession>A0AAD9JE26</accession>
<comment type="caution">
    <text evidence="1">The sequence shown here is derived from an EMBL/GenBank/DDBJ whole genome shotgun (WGS) entry which is preliminary data.</text>
</comment>
<evidence type="ECO:0000313" key="1">
    <source>
        <dbReference type="EMBL" id="KAK2151452.1"/>
    </source>
</evidence>
<dbReference type="AlphaFoldDB" id="A0AAD9JE26"/>
<keyword evidence="2" id="KW-1185">Reference proteome</keyword>
<dbReference type="EMBL" id="JAODUP010000362">
    <property type="protein sequence ID" value="KAK2151452.1"/>
    <property type="molecule type" value="Genomic_DNA"/>
</dbReference>
<dbReference type="Proteomes" id="UP001208570">
    <property type="component" value="Unassembled WGS sequence"/>
</dbReference>
<sequence length="43" mass="4775">MCSGDYGWLSVLDDLKGFCFYEVTGIRPDFLYCEGAGPCNFKG</sequence>
<evidence type="ECO:0000313" key="2">
    <source>
        <dbReference type="Proteomes" id="UP001208570"/>
    </source>
</evidence>
<organism evidence="1 2">
    <name type="scientific">Paralvinella palmiformis</name>
    <dbReference type="NCBI Taxonomy" id="53620"/>
    <lineage>
        <taxon>Eukaryota</taxon>
        <taxon>Metazoa</taxon>
        <taxon>Spiralia</taxon>
        <taxon>Lophotrochozoa</taxon>
        <taxon>Annelida</taxon>
        <taxon>Polychaeta</taxon>
        <taxon>Sedentaria</taxon>
        <taxon>Canalipalpata</taxon>
        <taxon>Terebellida</taxon>
        <taxon>Terebelliformia</taxon>
        <taxon>Alvinellidae</taxon>
        <taxon>Paralvinella</taxon>
    </lineage>
</organism>
<proteinExistence type="predicted"/>
<gene>
    <name evidence="1" type="ORF">LSH36_362g00006</name>
</gene>
<protein>
    <submittedName>
        <fullName evidence="1">Uncharacterized protein</fullName>
    </submittedName>
</protein>